<reference evidence="1" key="1">
    <citation type="journal article" date="2015" name="Nature">
        <title>Complex archaea that bridge the gap between prokaryotes and eukaryotes.</title>
        <authorList>
            <person name="Spang A."/>
            <person name="Saw J.H."/>
            <person name="Jorgensen S.L."/>
            <person name="Zaremba-Niedzwiedzka K."/>
            <person name="Martijn J."/>
            <person name="Lind A.E."/>
            <person name="van Eijk R."/>
            <person name="Schleper C."/>
            <person name="Guy L."/>
            <person name="Ettema T.J."/>
        </authorList>
    </citation>
    <scope>NUCLEOTIDE SEQUENCE</scope>
</reference>
<sequence length="72" mass="8237">MKKLVIVLLALMLAGCVSTKKYKQLDRVTLSHIQLRNQIISELVNAKTEEEKQKVIKKYGIKITQPDLDDRG</sequence>
<dbReference type="AlphaFoldDB" id="A0A0F9T318"/>
<accession>A0A0F9T318</accession>
<dbReference type="PROSITE" id="PS51257">
    <property type="entry name" value="PROKAR_LIPOPROTEIN"/>
    <property type="match status" value="1"/>
</dbReference>
<comment type="caution">
    <text evidence="1">The sequence shown here is derived from an EMBL/GenBank/DDBJ whole genome shotgun (WGS) entry which is preliminary data.</text>
</comment>
<organism evidence="1">
    <name type="scientific">marine sediment metagenome</name>
    <dbReference type="NCBI Taxonomy" id="412755"/>
    <lineage>
        <taxon>unclassified sequences</taxon>
        <taxon>metagenomes</taxon>
        <taxon>ecological metagenomes</taxon>
    </lineage>
</organism>
<evidence type="ECO:0008006" key="2">
    <source>
        <dbReference type="Google" id="ProtNLM"/>
    </source>
</evidence>
<name>A0A0F9T318_9ZZZZ</name>
<evidence type="ECO:0000313" key="1">
    <source>
        <dbReference type="EMBL" id="KKN73599.1"/>
    </source>
</evidence>
<gene>
    <name evidence="1" type="ORF">LCGC14_0399150</name>
</gene>
<protein>
    <recommendedName>
        <fullName evidence="2">Lipoprotein</fullName>
    </recommendedName>
</protein>
<proteinExistence type="predicted"/>
<dbReference type="EMBL" id="LAZR01000341">
    <property type="protein sequence ID" value="KKN73599.1"/>
    <property type="molecule type" value="Genomic_DNA"/>
</dbReference>